<accession>A0A644YWP7</accession>
<sequence>MTWVEVSPGGHCQILGAGAAAGNSFIDAGAGLQVDHIMIKSNGLSVCFTLQHIFGQNLVVLHDRGHVGFGNGIGISRGTNHRFHAEFGEA</sequence>
<dbReference type="AlphaFoldDB" id="A0A644YWP7"/>
<gene>
    <name evidence="1" type="ORF">SDC9_76984</name>
</gene>
<protein>
    <submittedName>
        <fullName evidence="1">Uncharacterized protein</fullName>
    </submittedName>
</protein>
<name>A0A644YWP7_9ZZZZ</name>
<proteinExistence type="predicted"/>
<evidence type="ECO:0000313" key="1">
    <source>
        <dbReference type="EMBL" id="MPM30434.1"/>
    </source>
</evidence>
<comment type="caution">
    <text evidence="1">The sequence shown here is derived from an EMBL/GenBank/DDBJ whole genome shotgun (WGS) entry which is preliminary data.</text>
</comment>
<dbReference type="EMBL" id="VSSQ01005786">
    <property type="protein sequence ID" value="MPM30434.1"/>
    <property type="molecule type" value="Genomic_DNA"/>
</dbReference>
<reference evidence="1" key="1">
    <citation type="submission" date="2019-08" db="EMBL/GenBank/DDBJ databases">
        <authorList>
            <person name="Kucharzyk K."/>
            <person name="Murdoch R.W."/>
            <person name="Higgins S."/>
            <person name="Loffler F."/>
        </authorList>
    </citation>
    <scope>NUCLEOTIDE SEQUENCE</scope>
</reference>
<organism evidence="1">
    <name type="scientific">bioreactor metagenome</name>
    <dbReference type="NCBI Taxonomy" id="1076179"/>
    <lineage>
        <taxon>unclassified sequences</taxon>
        <taxon>metagenomes</taxon>
        <taxon>ecological metagenomes</taxon>
    </lineage>
</organism>